<dbReference type="GO" id="GO:0004190">
    <property type="term" value="F:aspartic-type endopeptidase activity"/>
    <property type="evidence" value="ECO:0007669"/>
    <property type="project" value="UniProtKB-KW"/>
</dbReference>
<dbReference type="InterPro" id="IPR051708">
    <property type="entry name" value="Plant_Aspart_Prot_A1"/>
</dbReference>
<dbReference type="InterPro" id="IPR032799">
    <property type="entry name" value="TAXi_C"/>
</dbReference>
<accession>A0AAV1VZB8</accession>
<keyword evidence="6" id="KW-0732">Signal</keyword>
<evidence type="ECO:0000259" key="7">
    <source>
        <dbReference type="PROSITE" id="PS51767"/>
    </source>
</evidence>
<dbReference type="FunFam" id="2.40.70.10:FF:000031">
    <property type="entry name" value="Aspartyl protease AED1"/>
    <property type="match status" value="1"/>
</dbReference>
<keyword evidence="4" id="KW-0378">Hydrolase</keyword>
<evidence type="ECO:0000256" key="3">
    <source>
        <dbReference type="ARBA" id="ARBA00022750"/>
    </source>
</evidence>
<evidence type="ECO:0000313" key="8">
    <source>
        <dbReference type="EMBL" id="CAL0302242.1"/>
    </source>
</evidence>
<dbReference type="Proteomes" id="UP001497480">
    <property type="component" value="Unassembled WGS sequence"/>
</dbReference>
<evidence type="ECO:0000256" key="5">
    <source>
        <dbReference type="ARBA" id="ARBA00023180"/>
    </source>
</evidence>
<dbReference type="InterPro" id="IPR033121">
    <property type="entry name" value="PEPTIDASE_A1"/>
</dbReference>
<feature type="domain" description="Peptidase A1" evidence="7">
    <location>
        <begin position="94"/>
        <end position="414"/>
    </location>
</feature>
<evidence type="ECO:0000256" key="4">
    <source>
        <dbReference type="ARBA" id="ARBA00022801"/>
    </source>
</evidence>
<feature type="chain" id="PRO_5043483262" description="Peptidase A1 domain-containing protein" evidence="6">
    <location>
        <begin position="21"/>
        <end position="423"/>
    </location>
</feature>
<keyword evidence="2" id="KW-0645">Protease</keyword>
<reference evidence="8 9" key="1">
    <citation type="submission" date="2024-03" db="EMBL/GenBank/DDBJ databases">
        <authorList>
            <person name="Martinez-Hernandez J."/>
        </authorList>
    </citation>
    <scope>NUCLEOTIDE SEQUENCE [LARGE SCALE GENOMIC DNA]</scope>
</reference>
<evidence type="ECO:0000256" key="2">
    <source>
        <dbReference type="ARBA" id="ARBA00022670"/>
    </source>
</evidence>
<proteinExistence type="inferred from homology"/>
<keyword evidence="9" id="KW-1185">Reference proteome</keyword>
<dbReference type="Gene3D" id="2.40.70.10">
    <property type="entry name" value="Acid Proteases"/>
    <property type="match status" value="2"/>
</dbReference>
<dbReference type="InterPro" id="IPR034161">
    <property type="entry name" value="Pepsin-like_plant"/>
</dbReference>
<sequence>MSPYQYVFVLLLFTLSSVFNDNMYLTEALNGGFSVELIHRDSPKSPFYNSSETQIERMTNAIHRSFERVKHFYPEDVASDKKIQPPITSINGEYVMKFSIGTPKHDVLAIADLGSDLIWIQCQPCQNCYRQIDPIFDPSKSKTYKDVSCASSACNLVKRSDCKKFAFSFKCKYEENYMDGSGSSGDVAQETFTFDTNIKNAPAEINNIVFGCSHDTKGRFDPKATGMLGLGSGPASLLSQLGVEKFSYCFSEDHNSPSLFNFGEKAVVSGPGTVSTPLEIDKSSPNYFLILKSISVAGKRIDFPQNDGKAGSRMKLDTGSTFTFIPLNVYTKLASLVAARISLNRVSEKIAFRIGHRLCYKYSPSTFTAPPITIHFDGADVVLDQYNTFGLIGNMAQANFLIGIDMKKKVVSFKRTICSSLKL</sequence>
<dbReference type="AlphaFoldDB" id="A0AAV1VZB8"/>
<evidence type="ECO:0000313" key="9">
    <source>
        <dbReference type="Proteomes" id="UP001497480"/>
    </source>
</evidence>
<evidence type="ECO:0000256" key="1">
    <source>
        <dbReference type="ARBA" id="ARBA00007447"/>
    </source>
</evidence>
<dbReference type="GO" id="GO:0006508">
    <property type="term" value="P:proteolysis"/>
    <property type="evidence" value="ECO:0007669"/>
    <property type="project" value="UniProtKB-KW"/>
</dbReference>
<evidence type="ECO:0000256" key="6">
    <source>
        <dbReference type="SAM" id="SignalP"/>
    </source>
</evidence>
<comment type="caution">
    <text evidence="8">The sequence shown here is derived from an EMBL/GenBank/DDBJ whole genome shotgun (WGS) entry which is preliminary data.</text>
</comment>
<dbReference type="EMBL" id="CAXHTB010000002">
    <property type="protein sequence ID" value="CAL0302242.1"/>
    <property type="molecule type" value="Genomic_DNA"/>
</dbReference>
<gene>
    <name evidence="8" type="ORF">LLUT_LOCUS3302</name>
</gene>
<name>A0AAV1VZB8_LUPLU</name>
<dbReference type="Pfam" id="PF14541">
    <property type="entry name" value="TAXi_C"/>
    <property type="match status" value="1"/>
</dbReference>
<dbReference type="GO" id="GO:0005576">
    <property type="term" value="C:extracellular region"/>
    <property type="evidence" value="ECO:0007669"/>
    <property type="project" value="TreeGrafter"/>
</dbReference>
<keyword evidence="3" id="KW-0064">Aspartyl protease</keyword>
<organism evidence="8 9">
    <name type="scientific">Lupinus luteus</name>
    <name type="common">European yellow lupine</name>
    <dbReference type="NCBI Taxonomy" id="3873"/>
    <lineage>
        <taxon>Eukaryota</taxon>
        <taxon>Viridiplantae</taxon>
        <taxon>Streptophyta</taxon>
        <taxon>Embryophyta</taxon>
        <taxon>Tracheophyta</taxon>
        <taxon>Spermatophyta</taxon>
        <taxon>Magnoliopsida</taxon>
        <taxon>eudicotyledons</taxon>
        <taxon>Gunneridae</taxon>
        <taxon>Pentapetalae</taxon>
        <taxon>rosids</taxon>
        <taxon>fabids</taxon>
        <taxon>Fabales</taxon>
        <taxon>Fabaceae</taxon>
        <taxon>Papilionoideae</taxon>
        <taxon>50 kb inversion clade</taxon>
        <taxon>genistoids sensu lato</taxon>
        <taxon>core genistoids</taxon>
        <taxon>Genisteae</taxon>
        <taxon>Lupinus</taxon>
    </lineage>
</organism>
<dbReference type="CDD" id="cd05476">
    <property type="entry name" value="pepsin_A_like_plant"/>
    <property type="match status" value="1"/>
</dbReference>
<protein>
    <recommendedName>
        <fullName evidence="7">Peptidase A1 domain-containing protein</fullName>
    </recommendedName>
</protein>
<keyword evidence="5" id="KW-0325">Glycoprotein</keyword>
<dbReference type="Pfam" id="PF14543">
    <property type="entry name" value="TAXi_N"/>
    <property type="match status" value="1"/>
</dbReference>
<dbReference type="SUPFAM" id="SSF50630">
    <property type="entry name" value="Acid proteases"/>
    <property type="match status" value="1"/>
</dbReference>
<dbReference type="PANTHER" id="PTHR47967:SF14">
    <property type="entry name" value="EUKARYOTIC ASPARTYL PROTEASE FAMILY PROTEIN"/>
    <property type="match status" value="1"/>
</dbReference>
<dbReference type="InterPro" id="IPR032861">
    <property type="entry name" value="TAXi_N"/>
</dbReference>
<comment type="similarity">
    <text evidence="1">Belongs to the peptidase A1 family.</text>
</comment>
<dbReference type="PROSITE" id="PS51767">
    <property type="entry name" value="PEPTIDASE_A1"/>
    <property type="match status" value="1"/>
</dbReference>
<feature type="signal peptide" evidence="6">
    <location>
        <begin position="1"/>
        <end position="20"/>
    </location>
</feature>
<dbReference type="InterPro" id="IPR021109">
    <property type="entry name" value="Peptidase_aspartic_dom_sf"/>
</dbReference>
<dbReference type="PANTHER" id="PTHR47967">
    <property type="entry name" value="OS07G0603500 PROTEIN-RELATED"/>
    <property type="match status" value="1"/>
</dbReference>